<dbReference type="AlphaFoldDB" id="A0AAW1K6A3"/>
<gene>
    <name evidence="2" type="ORF">RND81_06G053900</name>
</gene>
<comment type="caution">
    <text evidence="2">The sequence shown here is derived from an EMBL/GenBank/DDBJ whole genome shotgun (WGS) entry which is preliminary data.</text>
</comment>
<dbReference type="Proteomes" id="UP001443914">
    <property type="component" value="Unassembled WGS sequence"/>
</dbReference>
<organism evidence="2 3">
    <name type="scientific">Saponaria officinalis</name>
    <name type="common">Common soapwort</name>
    <name type="synonym">Lychnis saponaria</name>
    <dbReference type="NCBI Taxonomy" id="3572"/>
    <lineage>
        <taxon>Eukaryota</taxon>
        <taxon>Viridiplantae</taxon>
        <taxon>Streptophyta</taxon>
        <taxon>Embryophyta</taxon>
        <taxon>Tracheophyta</taxon>
        <taxon>Spermatophyta</taxon>
        <taxon>Magnoliopsida</taxon>
        <taxon>eudicotyledons</taxon>
        <taxon>Gunneridae</taxon>
        <taxon>Pentapetalae</taxon>
        <taxon>Caryophyllales</taxon>
        <taxon>Caryophyllaceae</taxon>
        <taxon>Caryophylleae</taxon>
        <taxon>Saponaria</taxon>
    </lineage>
</organism>
<dbReference type="EMBL" id="JBDFQZ010000006">
    <property type="protein sequence ID" value="KAK9713826.1"/>
    <property type="molecule type" value="Genomic_DNA"/>
</dbReference>
<accession>A0AAW1K6A3</accession>
<evidence type="ECO:0000313" key="2">
    <source>
        <dbReference type="EMBL" id="KAK9713826.1"/>
    </source>
</evidence>
<protein>
    <recommendedName>
        <fullName evidence="1">Hsp70-interacting protein N-terminal domain-containing protein</fullName>
    </recommendedName>
</protein>
<evidence type="ECO:0000259" key="1">
    <source>
        <dbReference type="Pfam" id="PF18253"/>
    </source>
</evidence>
<proteinExistence type="predicted"/>
<dbReference type="GO" id="GO:0046983">
    <property type="term" value="F:protein dimerization activity"/>
    <property type="evidence" value="ECO:0007669"/>
    <property type="project" value="InterPro"/>
</dbReference>
<feature type="domain" description="Hsp70-interacting protein N-terminal" evidence="1">
    <location>
        <begin position="8"/>
        <end position="42"/>
    </location>
</feature>
<dbReference type="InterPro" id="IPR034649">
    <property type="entry name" value="Hip_N"/>
</dbReference>
<reference evidence="2" key="1">
    <citation type="submission" date="2024-03" db="EMBL/GenBank/DDBJ databases">
        <title>WGS assembly of Saponaria officinalis var. Norfolk2.</title>
        <authorList>
            <person name="Jenkins J."/>
            <person name="Shu S."/>
            <person name="Grimwood J."/>
            <person name="Barry K."/>
            <person name="Goodstein D."/>
            <person name="Schmutz J."/>
            <person name="Leebens-Mack J."/>
            <person name="Osbourn A."/>
        </authorList>
    </citation>
    <scope>NUCLEOTIDE SEQUENCE [LARGE SCALE GENOMIC DNA]</scope>
    <source>
        <strain evidence="2">JIC</strain>
    </source>
</reference>
<dbReference type="Pfam" id="PF18253">
    <property type="entry name" value="HipN"/>
    <property type="match status" value="1"/>
</dbReference>
<evidence type="ECO:0000313" key="3">
    <source>
        <dbReference type="Proteomes" id="UP001443914"/>
    </source>
</evidence>
<name>A0AAW1K6A3_SAPOF</name>
<keyword evidence="3" id="KW-1185">Reference proteome</keyword>
<sequence length="86" mass="10038">MTSSMEVEKIEEIKVLINHFESGPSLLHHPSMAFFRTYISDFSKAAYWNMVIQSMYDKLLDIAKGTLLHLCDDVIQQKVLQIKTRY</sequence>
<dbReference type="Gene3D" id="6.10.250.3420">
    <property type="match status" value="1"/>
</dbReference>